<reference evidence="1" key="1">
    <citation type="journal article" date="1993" name="Mol. Ecol.">
        <title>Rapid assessment of single-copy nuclear DNA variation in diverse species.</title>
        <authorList>
            <person name="Slade R.W."/>
            <person name="Moritz C."/>
            <person name="Heideman A."/>
            <person name="Hale P.T."/>
        </authorList>
    </citation>
    <scope>NUCLEOTIDE SEQUENCE</scope>
</reference>
<name>Q91042_9SAUR</name>
<evidence type="ECO:0000313" key="1">
    <source>
        <dbReference type="EMBL" id="AAA49313.1"/>
    </source>
</evidence>
<protein>
    <submittedName>
        <fullName evidence="1">Aldolase</fullName>
    </submittedName>
</protein>
<sequence>PGLLKMSDDTLPLLLPSRRMLTHWQDMPVSAN</sequence>
<organism evidence="1">
    <name type="scientific">Gnypetoscincus queenslandiae</name>
    <name type="common">prickly forest skink</name>
    <dbReference type="NCBI Taxonomy" id="1540149"/>
    <lineage>
        <taxon>Eukaryota</taxon>
        <taxon>Metazoa</taxon>
        <taxon>Chordata</taxon>
        <taxon>Craniata</taxon>
        <taxon>Vertebrata</taxon>
        <taxon>Euteleostomi</taxon>
        <taxon>Lepidosauria</taxon>
        <taxon>Squamata</taxon>
        <taxon>Bifurcata</taxon>
        <taxon>Unidentata</taxon>
        <taxon>Scinciformata</taxon>
        <taxon>Scincidae</taxon>
        <taxon>Sphenomorphinae</taxon>
        <taxon>Gnypetoscincus</taxon>
    </lineage>
</organism>
<proteinExistence type="predicted"/>
<feature type="non-terminal residue" evidence="1">
    <location>
        <position position="32"/>
    </location>
</feature>
<dbReference type="PIR" id="I77471">
    <property type="entry name" value="I77471"/>
</dbReference>
<feature type="non-terminal residue" evidence="1">
    <location>
        <position position="1"/>
    </location>
</feature>
<dbReference type="EMBL" id="L17495">
    <property type="protein sequence ID" value="AAA49313.1"/>
    <property type="molecule type" value="Genomic_DNA"/>
</dbReference>
<dbReference type="AlphaFoldDB" id="Q91042"/>
<accession>Q91042</accession>